<dbReference type="OrthoDB" id="416786at2759"/>
<dbReference type="GO" id="GO:0003824">
    <property type="term" value="F:catalytic activity"/>
    <property type="evidence" value="ECO:0007669"/>
    <property type="project" value="InterPro"/>
</dbReference>
<organism evidence="5 6">
    <name type="scientific">Claviceps africana</name>
    <dbReference type="NCBI Taxonomy" id="83212"/>
    <lineage>
        <taxon>Eukaryota</taxon>
        <taxon>Fungi</taxon>
        <taxon>Dikarya</taxon>
        <taxon>Ascomycota</taxon>
        <taxon>Pezizomycotina</taxon>
        <taxon>Sordariomycetes</taxon>
        <taxon>Hypocreomycetidae</taxon>
        <taxon>Hypocreales</taxon>
        <taxon>Clavicipitaceae</taxon>
        <taxon>Claviceps</taxon>
    </lineage>
</organism>
<evidence type="ECO:0000313" key="5">
    <source>
        <dbReference type="EMBL" id="KAG5927143.1"/>
    </source>
</evidence>
<dbReference type="Pfam" id="PF00501">
    <property type="entry name" value="AMP-binding"/>
    <property type="match status" value="1"/>
</dbReference>
<dbReference type="Pfam" id="PF00668">
    <property type="entry name" value="Condensation"/>
    <property type="match status" value="1"/>
</dbReference>
<accession>A0A8K0J820</accession>
<dbReference type="SUPFAM" id="SSF56801">
    <property type="entry name" value="Acetyl-CoA synthetase-like"/>
    <property type="match status" value="1"/>
</dbReference>
<dbReference type="PANTHER" id="PTHR44845:SF6">
    <property type="entry name" value="BETA-ALANINE-ACTIVATING ENZYME"/>
    <property type="match status" value="1"/>
</dbReference>
<dbReference type="PANTHER" id="PTHR44845">
    <property type="entry name" value="CARRIER DOMAIN-CONTAINING PROTEIN"/>
    <property type="match status" value="1"/>
</dbReference>
<dbReference type="InterPro" id="IPR042099">
    <property type="entry name" value="ANL_N_sf"/>
</dbReference>
<evidence type="ECO:0000259" key="4">
    <source>
        <dbReference type="Pfam" id="PF00668"/>
    </source>
</evidence>
<feature type="domain" description="AMP-dependent synthetase/ligase" evidence="3">
    <location>
        <begin position="148"/>
        <end position="201"/>
    </location>
</feature>
<dbReference type="InterPro" id="IPR001242">
    <property type="entry name" value="Condensation_dom"/>
</dbReference>
<dbReference type="InterPro" id="IPR000873">
    <property type="entry name" value="AMP-dep_synth/lig_dom"/>
</dbReference>
<dbReference type="Gene3D" id="3.30.559.30">
    <property type="entry name" value="Nonribosomal peptide synthetase, condensation domain"/>
    <property type="match status" value="1"/>
</dbReference>
<evidence type="ECO:0000259" key="3">
    <source>
        <dbReference type="Pfam" id="PF00501"/>
    </source>
</evidence>
<proteinExistence type="predicted"/>
<comment type="caution">
    <text evidence="5">The sequence shown here is derived from an EMBL/GenBank/DDBJ whole genome shotgun (WGS) entry which is preliminary data.</text>
</comment>
<dbReference type="EMBL" id="SRPY01000204">
    <property type="protein sequence ID" value="KAG5927143.1"/>
    <property type="molecule type" value="Genomic_DNA"/>
</dbReference>
<dbReference type="SUPFAM" id="SSF52777">
    <property type="entry name" value="CoA-dependent acyltransferases"/>
    <property type="match status" value="1"/>
</dbReference>
<keyword evidence="1" id="KW-0596">Phosphopantetheine</keyword>
<protein>
    <submittedName>
        <fullName evidence="5">Uncharacterized protein</fullName>
    </submittedName>
</protein>
<keyword evidence="2" id="KW-0597">Phosphoprotein</keyword>
<dbReference type="Proteomes" id="UP000811619">
    <property type="component" value="Unassembled WGS sequence"/>
</dbReference>
<reference evidence="5" key="1">
    <citation type="journal article" date="2020" name="bioRxiv">
        <title>Whole genome comparisons of ergot fungi reveals the divergence and evolution of species within the genus Claviceps are the result of varying mechanisms driving genome evolution and host range expansion.</title>
        <authorList>
            <person name="Wyka S.A."/>
            <person name="Mondo S.J."/>
            <person name="Liu M."/>
            <person name="Dettman J."/>
            <person name="Nalam V."/>
            <person name="Broders K.D."/>
        </authorList>
    </citation>
    <scope>NUCLEOTIDE SEQUENCE</scope>
    <source>
        <strain evidence="5">CCC 489</strain>
    </source>
</reference>
<evidence type="ECO:0000256" key="2">
    <source>
        <dbReference type="ARBA" id="ARBA00022553"/>
    </source>
</evidence>
<evidence type="ECO:0000256" key="1">
    <source>
        <dbReference type="ARBA" id="ARBA00022450"/>
    </source>
</evidence>
<dbReference type="Gene3D" id="3.40.50.12780">
    <property type="entry name" value="N-terminal domain of ligase-like"/>
    <property type="match status" value="1"/>
</dbReference>
<feature type="domain" description="Condensation" evidence="4">
    <location>
        <begin position="9"/>
        <end position="129"/>
    </location>
</feature>
<dbReference type="AlphaFoldDB" id="A0A8K0J820"/>
<sequence>MNSRGNVELRRLSSKDDLKHGLFDTLFVLENYPNMDTWNRLRNEQLLKCTITGAAEKLSCPFAIIAREQKEKEGGGCHLTICYAREPFTDDTIRVLLHAARDILHNIARNWRTLIRDIEYLSMEQVQQLDRCNATDDEYPSGTLHSVFEIEAQRRPDKVAVIYEDKRLTYREVNGRADALAFYLLGRVAIEPNKLVALVMDLITL</sequence>
<gene>
    <name evidence="5" type="ORF">E4U42_002554</name>
</gene>
<name>A0A8K0J820_9HYPO</name>
<evidence type="ECO:0000313" key="6">
    <source>
        <dbReference type="Proteomes" id="UP000811619"/>
    </source>
</evidence>
<keyword evidence="6" id="KW-1185">Reference proteome</keyword>